<evidence type="ECO:0000259" key="13">
    <source>
        <dbReference type="PROSITE" id="PS50885"/>
    </source>
</evidence>
<dbReference type="PANTHER" id="PTHR43711">
    <property type="entry name" value="TWO-COMPONENT HISTIDINE KINASE"/>
    <property type="match status" value="1"/>
</dbReference>
<gene>
    <name evidence="14" type="ORF">SAMN06295973_0075</name>
</gene>
<evidence type="ECO:0000313" key="14">
    <source>
        <dbReference type="EMBL" id="SKC36012.1"/>
    </source>
</evidence>
<dbReference type="Pfam" id="PF02518">
    <property type="entry name" value="HATPase_c"/>
    <property type="match status" value="1"/>
</dbReference>
<dbReference type="InterPro" id="IPR003660">
    <property type="entry name" value="HAMP_dom"/>
</dbReference>
<dbReference type="InterPro" id="IPR003661">
    <property type="entry name" value="HisK_dim/P_dom"/>
</dbReference>
<dbReference type="InterPro" id="IPR003594">
    <property type="entry name" value="HATPase_dom"/>
</dbReference>
<keyword evidence="4" id="KW-0597">Phosphoprotein</keyword>
<dbReference type="PANTHER" id="PTHR43711:SF1">
    <property type="entry name" value="HISTIDINE KINASE 1"/>
    <property type="match status" value="1"/>
</dbReference>
<evidence type="ECO:0000256" key="6">
    <source>
        <dbReference type="ARBA" id="ARBA00022692"/>
    </source>
</evidence>
<comment type="catalytic activity">
    <reaction evidence="1">
        <text>ATP + protein L-histidine = ADP + protein N-phospho-L-histidine.</text>
        <dbReference type="EC" id="2.7.13.3"/>
    </reaction>
</comment>
<evidence type="ECO:0000256" key="8">
    <source>
        <dbReference type="ARBA" id="ARBA00022989"/>
    </source>
</evidence>
<feature type="region of interest" description="Disordered" evidence="10">
    <location>
        <begin position="1"/>
        <end position="24"/>
    </location>
</feature>
<dbReference type="EC" id="2.7.13.3" evidence="3"/>
<dbReference type="EMBL" id="FUZO01000001">
    <property type="protein sequence ID" value="SKC36012.1"/>
    <property type="molecule type" value="Genomic_DNA"/>
</dbReference>
<keyword evidence="9" id="KW-0902">Two-component regulatory system</keyword>
<evidence type="ECO:0000256" key="5">
    <source>
        <dbReference type="ARBA" id="ARBA00022679"/>
    </source>
</evidence>
<dbReference type="PRINTS" id="PR00344">
    <property type="entry name" value="BCTRLSENSOR"/>
</dbReference>
<organism evidence="14 15">
    <name type="scientific">Plantibacter cousiniae</name>
    <name type="common">nom. nud.</name>
    <dbReference type="NCBI Taxonomy" id="199709"/>
    <lineage>
        <taxon>Bacteria</taxon>
        <taxon>Bacillati</taxon>
        <taxon>Actinomycetota</taxon>
        <taxon>Actinomycetes</taxon>
        <taxon>Micrococcales</taxon>
        <taxon>Microbacteriaceae</taxon>
        <taxon>Plantibacter</taxon>
    </lineage>
</organism>
<dbReference type="InterPro" id="IPR036097">
    <property type="entry name" value="HisK_dim/P_sf"/>
</dbReference>
<evidence type="ECO:0000256" key="11">
    <source>
        <dbReference type="SAM" id="Phobius"/>
    </source>
</evidence>
<dbReference type="Pfam" id="PF00512">
    <property type="entry name" value="HisKA"/>
    <property type="match status" value="1"/>
</dbReference>
<dbReference type="SUPFAM" id="SSF55874">
    <property type="entry name" value="ATPase domain of HSP90 chaperone/DNA topoisomerase II/histidine kinase"/>
    <property type="match status" value="1"/>
</dbReference>
<feature type="transmembrane region" description="Helical" evidence="11">
    <location>
        <begin position="36"/>
        <end position="55"/>
    </location>
</feature>
<proteinExistence type="predicted"/>
<dbReference type="PROSITE" id="PS50109">
    <property type="entry name" value="HIS_KIN"/>
    <property type="match status" value="1"/>
</dbReference>
<sequence length="611" mass="64094">MRSGTESDESMADDMSNSRRAGTAGPRRVPRLLARYLAAGLLLVLASAGGTVWLAQTSEYRYDEQASGADLVRDEQVLDALRTWAGRHDGWSDVGSTLLLLSQETGRRIAVVDGAGTVIADTAPELPRPAASTRLLDPLEPLGDPVTSELRLPDGISGPFSLDDAQRDQLTGQAAAVVACLGDAVVDTGVWGSGRPVVNGYDDAPDCGRAALNTPLPSERVALDELRDRTNACLLAANAPLVTDVELDLSPSSAPAQLALRTVPTGDDSADGCLLQARIDQARATTAPAVNVVLTDQRGDAQGPLDASPGSIARVGVFVVVLLALLAVAAALIVVPTLRSARRLETAVDRFSAGDREARAALPARDDLAGVGAAFDRMSGEIAGHEASRRRLLGDIAHELRSPLTNIRGWVEAADDGLGLDDAALRRLVLDEAGRMERITGDLQLLALAEAGDLVLERRACDAAVIVRELGEAYRAQAASTDIALHVELSGPLPLETDPARLRQILDNLLSNALRHTPPGGRVDLEAVTADDLVRIAVVDTGEGIAPADLPRVFDRLWRGEPSRVRAGQSTGLGLSIARGLAEALGGTLVAQSALGEGSRFELSLPARVPE</sequence>
<keyword evidence="7 14" id="KW-0418">Kinase</keyword>
<comment type="subcellular location">
    <subcellularLocation>
        <location evidence="2">Cell membrane</location>
    </subcellularLocation>
</comment>
<dbReference type="CDD" id="cd00082">
    <property type="entry name" value="HisKA"/>
    <property type="match status" value="1"/>
</dbReference>
<keyword evidence="15" id="KW-1185">Reference proteome</keyword>
<feature type="domain" description="HAMP" evidence="13">
    <location>
        <begin position="338"/>
        <end position="387"/>
    </location>
</feature>
<dbReference type="InterPro" id="IPR036890">
    <property type="entry name" value="HATPase_C_sf"/>
</dbReference>
<evidence type="ECO:0000313" key="15">
    <source>
        <dbReference type="Proteomes" id="UP000190827"/>
    </source>
</evidence>
<dbReference type="SUPFAM" id="SSF47384">
    <property type="entry name" value="Homodimeric domain of signal transducing histidine kinase"/>
    <property type="match status" value="1"/>
</dbReference>
<keyword evidence="11" id="KW-0472">Membrane</keyword>
<dbReference type="InterPro" id="IPR004358">
    <property type="entry name" value="Sig_transdc_His_kin-like_C"/>
</dbReference>
<accession>A0ABY1LHX8</accession>
<evidence type="ECO:0000259" key="12">
    <source>
        <dbReference type="PROSITE" id="PS50109"/>
    </source>
</evidence>
<dbReference type="InterPro" id="IPR005467">
    <property type="entry name" value="His_kinase_dom"/>
</dbReference>
<evidence type="ECO:0000256" key="3">
    <source>
        <dbReference type="ARBA" id="ARBA00012438"/>
    </source>
</evidence>
<reference evidence="14 15" key="1">
    <citation type="submission" date="2017-02" db="EMBL/GenBank/DDBJ databases">
        <authorList>
            <person name="Varghese N."/>
            <person name="Submissions S."/>
        </authorList>
    </citation>
    <scope>NUCLEOTIDE SEQUENCE [LARGE SCALE GENOMIC DNA]</scope>
    <source>
        <strain evidence="14 15">VKM Ac-1787</strain>
    </source>
</reference>
<keyword evidence="6 11" id="KW-0812">Transmembrane</keyword>
<evidence type="ECO:0000256" key="7">
    <source>
        <dbReference type="ARBA" id="ARBA00022777"/>
    </source>
</evidence>
<keyword evidence="5" id="KW-0808">Transferase</keyword>
<comment type="caution">
    <text evidence="14">The sequence shown here is derived from an EMBL/GenBank/DDBJ whole genome shotgun (WGS) entry which is preliminary data.</text>
</comment>
<evidence type="ECO:0000256" key="4">
    <source>
        <dbReference type="ARBA" id="ARBA00022553"/>
    </source>
</evidence>
<dbReference type="SMART" id="SM00388">
    <property type="entry name" value="HisKA"/>
    <property type="match status" value="1"/>
</dbReference>
<keyword evidence="8 11" id="KW-1133">Transmembrane helix</keyword>
<feature type="domain" description="Histidine kinase" evidence="12">
    <location>
        <begin position="395"/>
        <end position="609"/>
    </location>
</feature>
<protein>
    <recommendedName>
        <fullName evidence="3">histidine kinase</fullName>
        <ecNumber evidence="3">2.7.13.3</ecNumber>
    </recommendedName>
</protein>
<evidence type="ECO:0000256" key="9">
    <source>
        <dbReference type="ARBA" id="ARBA00023012"/>
    </source>
</evidence>
<dbReference type="PROSITE" id="PS50885">
    <property type="entry name" value="HAMP"/>
    <property type="match status" value="1"/>
</dbReference>
<feature type="transmembrane region" description="Helical" evidence="11">
    <location>
        <begin position="315"/>
        <end position="335"/>
    </location>
</feature>
<feature type="compositionally biased region" description="Acidic residues" evidence="10">
    <location>
        <begin position="1"/>
        <end position="12"/>
    </location>
</feature>
<dbReference type="Gene3D" id="3.30.565.10">
    <property type="entry name" value="Histidine kinase-like ATPase, C-terminal domain"/>
    <property type="match status" value="1"/>
</dbReference>
<dbReference type="Proteomes" id="UP000190827">
    <property type="component" value="Unassembled WGS sequence"/>
</dbReference>
<evidence type="ECO:0000256" key="2">
    <source>
        <dbReference type="ARBA" id="ARBA00004236"/>
    </source>
</evidence>
<dbReference type="Gene3D" id="1.10.287.130">
    <property type="match status" value="1"/>
</dbReference>
<name>A0ABY1LHX8_9MICO</name>
<dbReference type="GO" id="GO:0016301">
    <property type="term" value="F:kinase activity"/>
    <property type="evidence" value="ECO:0007669"/>
    <property type="project" value="UniProtKB-KW"/>
</dbReference>
<evidence type="ECO:0000256" key="1">
    <source>
        <dbReference type="ARBA" id="ARBA00000085"/>
    </source>
</evidence>
<dbReference type="InterPro" id="IPR050736">
    <property type="entry name" value="Sensor_HK_Regulatory"/>
</dbReference>
<evidence type="ECO:0000256" key="10">
    <source>
        <dbReference type="SAM" id="MobiDB-lite"/>
    </source>
</evidence>
<dbReference type="SMART" id="SM00387">
    <property type="entry name" value="HATPase_c"/>
    <property type="match status" value="1"/>
</dbReference>